<dbReference type="AlphaFoldDB" id="A0A4D4J7K0"/>
<keyword evidence="2" id="KW-0812">Transmembrane</keyword>
<reference evidence="5" key="1">
    <citation type="submission" date="2019-04" db="EMBL/GenBank/DDBJ databases">
        <title>Draft genome sequence of Pseudonocardiaceae bacterium SL3-2-4.</title>
        <authorList>
            <person name="Ningsih F."/>
            <person name="Yokota A."/>
            <person name="Sakai Y."/>
            <person name="Nanatani K."/>
            <person name="Yabe S."/>
            <person name="Oetari A."/>
            <person name="Sjamsuridzal W."/>
        </authorList>
    </citation>
    <scope>NUCLEOTIDE SEQUENCE [LARGE SCALE GENOMIC DNA]</scope>
    <source>
        <strain evidence="5">SL3-2-4</strain>
    </source>
</reference>
<keyword evidence="2" id="KW-0472">Membrane</keyword>
<feature type="region of interest" description="Disordered" evidence="1">
    <location>
        <begin position="1"/>
        <end position="21"/>
    </location>
</feature>
<accession>A0A4D4J7K0</accession>
<sequence length="297" mass="31386">MRVDWVATPPPGAQPPRFAPRRLPYTGPPSYPATPRWGFPLLVWRWPTALPPVPGSSASVSPVDRARATGAAAVQALWITAALCLTAACGEGWRYTLLLASRYGALSGAVVSLSDALVITTGVVSVLAALLSLLLAVLWLRRAREVAALAAGFAPPRPDWQVVLGLLLPGINLVVPGSALAELEHAALGRPAATRPTPSRLVLLWWGAWVVGVLLFVLTVLWSFRGGVQAAADGVLLHAVNDLAAAALAVLTIRVVHWINGLIGPVDTHRVRRARVVRVTGAPPPPLRPARPAGVRR</sequence>
<feature type="transmembrane region" description="Helical" evidence="2">
    <location>
        <begin position="202"/>
        <end position="224"/>
    </location>
</feature>
<evidence type="ECO:0000256" key="1">
    <source>
        <dbReference type="SAM" id="MobiDB-lite"/>
    </source>
</evidence>
<evidence type="ECO:0000259" key="3">
    <source>
        <dbReference type="Pfam" id="PF14219"/>
    </source>
</evidence>
<evidence type="ECO:0000256" key="2">
    <source>
        <dbReference type="SAM" id="Phobius"/>
    </source>
</evidence>
<dbReference type="Pfam" id="PF14219">
    <property type="entry name" value="DUF4328"/>
    <property type="match status" value="1"/>
</dbReference>
<protein>
    <recommendedName>
        <fullName evidence="3">DUF4328 domain-containing protein</fullName>
    </recommendedName>
</protein>
<comment type="caution">
    <text evidence="4">The sequence shown here is derived from an EMBL/GenBank/DDBJ whole genome shotgun (WGS) entry which is preliminary data.</text>
</comment>
<gene>
    <name evidence="4" type="ORF">GTS_28050</name>
</gene>
<feature type="compositionally biased region" description="Pro residues" evidence="1">
    <location>
        <begin position="8"/>
        <end position="18"/>
    </location>
</feature>
<keyword evidence="5" id="KW-1185">Reference proteome</keyword>
<proteinExistence type="predicted"/>
<evidence type="ECO:0000313" key="4">
    <source>
        <dbReference type="EMBL" id="GDY31172.1"/>
    </source>
</evidence>
<keyword evidence="2" id="KW-1133">Transmembrane helix</keyword>
<evidence type="ECO:0000313" key="5">
    <source>
        <dbReference type="Proteomes" id="UP000298860"/>
    </source>
</evidence>
<feature type="transmembrane region" description="Helical" evidence="2">
    <location>
        <begin position="116"/>
        <end position="140"/>
    </location>
</feature>
<feature type="domain" description="DUF4328" evidence="3">
    <location>
        <begin position="105"/>
        <end position="260"/>
    </location>
</feature>
<organism evidence="4 5">
    <name type="scientific">Gandjariella thermophila</name>
    <dbReference type="NCBI Taxonomy" id="1931992"/>
    <lineage>
        <taxon>Bacteria</taxon>
        <taxon>Bacillati</taxon>
        <taxon>Actinomycetota</taxon>
        <taxon>Actinomycetes</taxon>
        <taxon>Pseudonocardiales</taxon>
        <taxon>Pseudonocardiaceae</taxon>
        <taxon>Gandjariella</taxon>
    </lineage>
</organism>
<dbReference type="EMBL" id="BJFL01000012">
    <property type="protein sequence ID" value="GDY31172.1"/>
    <property type="molecule type" value="Genomic_DNA"/>
</dbReference>
<feature type="transmembrane region" description="Helical" evidence="2">
    <location>
        <begin position="244"/>
        <end position="263"/>
    </location>
</feature>
<dbReference type="Proteomes" id="UP000298860">
    <property type="component" value="Unassembled WGS sequence"/>
</dbReference>
<name>A0A4D4J7K0_9PSEU</name>
<dbReference type="OrthoDB" id="3689403at2"/>
<dbReference type="InterPro" id="IPR025565">
    <property type="entry name" value="DUF4328"/>
</dbReference>